<sequence>MNELASVANKNRTLVYLRKTWPLHLLLLPALVISLVYQYAPILMSFPMAFREYQPWLGFRHSPWVGLDHFRYLFTYPQSKQVLFNTLLISIMKIGTQLTIPVMFALLLNEVRHMLFKRSVQTLVYLPHFMSWVILGGILTDLLSIQGGLVNRFLGFLGVEPIFFLANGDWFRFTIVLSDIWKEFGFSSIIFLAAIAGVNPSLYEAAEIDGAGRWKQTLFVTLPGIAPIFTVVAALSLGRVLDGGYDQILNLYNPLVMEKGDIIDTFVYRVGLQSGNFSFGTAVGLFKSAIGFVLIVIAYRVAYKYAKYRIF</sequence>
<dbReference type="Gene3D" id="1.10.3720.10">
    <property type="entry name" value="MetI-like"/>
    <property type="match status" value="1"/>
</dbReference>
<dbReference type="GO" id="GO:0055085">
    <property type="term" value="P:transmembrane transport"/>
    <property type="evidence" value="ECO:0007669"/>
    <property type="project" value="InterPro"/>
</dbReference>
<feature type="transmembrane region" description="Helical" evidence="7">
    <location>
        <begin position="21"/>
        <end position="40"/>
    </location>
</feature>
<evidence type="ECO:0000256" key="3">
    <source>
        <dbReference type="ARBA" id="ARBA00022475"/>
    </source>
</evidence>
<keyword evidence="2 7" id="KW-0813">Transport</keyword>
<evidence type="ECO:0000256" key="1">
    <source>
        <dbReference type="ARBA" id="ARBA00004651"/>
    </source>
</evidence>
<organism evidence="9 10">
    <name type="scientific">Cohnella herbarum</name>
    <dbReference type="NCBI Taxonomy" id="2728023"/>
    <lineage>
        <taxon>Bacteria</taxon>
        <taxon>Bacillati</taxon>
        <taxon>Bacillota</taxon>
        <taxon>Bacilli</taxon>
        <taxon>Bacillales</taxon>
        <taxon>Paenibacillaceae</taxon>
        <taxon>Cohnella</taxon>
    </lineage>
</organism>
<evidence type="ECO:0000313" key="10">
    <source>
        <dbReference type="Proteomes" id="UP000502248"/>
    </source>
</evidence>
<reference evidence="9 10" key="1">
    <citation type="submission" date="2020-04" db="EMBL/GenBank/DDBJ databases">
        <title>Genome sequencing of novel species.</title>
        <authorList>
            <person name="Heo J."/>
            <person name="Kim S.-J."/>
            <person name="Kim J.-S."/>
            <person name="Hong S.-B."/>
            <person name="Kwon S.-W."/>
        </authorList>
    </citation>
    <scope>NUCLEOTIDE SEQUENCE [LARGE SCALE GENOMIC DNA]</scope>
    <source>
        <strain evidence="9 10">MFER-1</strain>
    </source>
</reference>
<keyword evidence="10" id="KW-1185">Reference proteome</keyword>
<feature type="transmembrane region" description="Helical" evidence="7">
    <location>
        <begin position="277"/>
        <end position="299"/>
    </location>
</feature>
<feature type="transmembrane region" description="Helical" evidence="7">
    <location>
        <begin position="129"/>
        <end position="149"/>
    </location>
</feature>
<evidence type="ECO:0000256" key="5">
    <source>
        <dbReference type="ARBA" id="ARBA00022989"/>
    </source>
</evidence>
<dbReference type="Proteomes" id="UP000502248">
    <property type="component" value="Chromosome"/>
</dbReference>
<protein>
    <submittedName>
        <fullName evidence="9">Sugar ABC transporter permease</fullName>
    </submittedName>
</protein>
<feature type="transmembrane region" description="Helical" evidence="7">
    <location>
        <begin position="218"/>
        <end position="241"/>
    </location>
</feature>
<feature type="domain" description="ABC transmembrane type-1" evidence="8">
    <location>
        <begin position="83"/>
        <end position="298"/>
    </location>
</feature>
<evidence type="ECO:0000256" key="7">
    <source>
        <dbReference type="RuleBase" id="RU363032"/>
    </source>
</evidence>
<dbReference type="CDD" id="cd06261">
    <property type="entry name" value="TM_PBP2"/>
    <property type="match status" value="1"/>
</dbReference>
<dbReference type="RefSeq" id="WP_169278669.1">
    <property type="nucleotide sequence ID" value="NZ_CP051680.1"/>
</dbReference>
<keyword evidence="3" id="KW-1003">Cell membrane</keyword>
<accession>A0A7Z2ZK18</accession>
<keyword evidence="5 7" id="KW-1133">Transmembrane helix</keyword>
<dbReference type="GO" id="GO:0005886">
    <property type="term" value="C:plasma membrane"/>
    <property type="evidence" value="ECO:0007669"/>
    <property type="project" value="UniProtKB-SubCell"/>
</dbReference>
<evidence type="ECO:0000259" key="8">
    <source>
        <dbReference type="PROSITE" id="PS50928"/>
    </source>
</evidence>
<dbReference type="InterPro" id="IPR051393">
    <property type="entry name" value="ABC_transporter_permease"/>
</dbReference>
<keyword evidence="4 7" id="KW-0812">Transmembrane</keyword>
<proteinExistence type="inferred from homology"/>
<keyword evidence="6 7" id="KW-0472">Membrane</keyword>
<dbReference type="InterPro" id="IPR000515">
    <property type="entry name" value="MetI-like"/>
</dbReference>
<dbReference type="PANTHER" id="PTHR30193">
    <property type="entry name" value="ABC TRANSPORTER PERMEASE PROTEIN"/>
    <property type="match status" value="1"/>
</dbReference>
<evidence type="ECO:0000256" key="6">
    <source>
        <dbReference type="ARBA" id="ARBA00023136"/>
    </source>
</evidence>
<comment type="subcellular location">
    <subcellularLocation>
        <location evidence="1 7">Cell membrane</location>
        <topology evidence="1 7">Multi-pass membrane protein</topology>
    </subcellularLocation>
</comment>
<evidence type="ECO:0000256" key="2">
    <source>
        <dbReference type="ARBA" id="ARBA00022448"/>
    </source>
</evidence>
<name>A0A7Z2ZK18_9BACL</name>
<dbReference type="EMBL" id="CP051680">
    <property type="protein sequence ID" value="QJD82370.1"/>
    <property type="molecule type" value="Genomic_DNA"/>
</dbReference>
<dbReference type="Pfam" id="PF00528">
    <property type="entry name" value="BPD_transp_1"/>
    <property type="match status" value="1"/>
</dbReference>
<dbReference type="KEGG" id="cheb:HH215_03670"/>
<gene>
    <name evidence="9" type="ORF">HH215_03670</name>
</gene>
<dbReference type="PANTHER" id="PTHR30193:SF44">
    <property type="entry name" value="LACTOSE TRANSPORT SYSTEM PERMEASE PROTEIN LACF"/>
    <property type="match status" value="1"/>
</dbReference>
<comment type="similarity">
    <text evidence="7">Belongs to the binding-protein-dependent transport system permease family.</text>
</comment>
<dbReference type="AlphaFoldDB" id="A0A7Z2ZK18"/>
<dbReference type="PROSITE" id="PS50928">
    <property type="entry name" value="ABC_TM1"/>
    <property type="match status" value="1"/>
</dbReference>
<dbReference type="InterPro" id="IPR035906">
    <property type="entry name" value="MetI-like_sf"/>
</dbReference>
<feature type="transmembrane region" description="Helical" evidence="7">
    <location>
        <begin position="184"/>
        <end position="206"/>
    </location>
</feature>
<feature type="transmembrane region" description="Helical" evidence="7">
    <location>
        <begin position="82"/>
        <end position="108"/>
    </location>
</feature>
<dbReference type="SUPFAM" id="SSF161098">
    <property type="entry name" value="MetI-like"/>
    <property type="match status" value="1"/>
</dbReference>
<evidence type="ECO:0000256" key="4">
    <source>
        <dbReference type="ARBA" id="ARBA00022692"/>
    </source>
</evidence>
<evidence type="ECO:0000313" key="9">
    <source>
        <dbReference type="EMBL" id="QJD82370.1"/>
    </source>
</evidence>